<organism evidence="9 10">
    <name type="scientific">Truncatella angustata</name>
    <dbReference type="NCBI Taxonomy" id="152316"/>
    <lineage>
        <taxon>Eukaryota</taxon>
        <taxon>Fungi</taxon>
        <taxon>Dikarya</taxon>
        <taxon>Ascomycota</taxon>
        <taxon>Pezizomycotina</taxon>
        <taxon>Sordariomycetes</taxon>
        <taxon>Xylariomycetidae</taxon>
        <taxon>Amphisphaeriales</taxon>
        <taxon>Sporocadaceae</taxon>
        <taxon>Truncatella</taxon>
    </lineage>
</organism>
<evidence type="ECO:0000256" key="1">
    <source>
        <dbReference type="ARBA" id="ARBA00001974"/>
    </source>
</evidence>
<dbReference type="EMBL" id="JAGPXC010000005">
    <property type="protein sequence ID" value="KAH6652633.1"/>
    <property type="molecule type" value="Genomic_DNA"/>
</dbReference>
<evidence type="ECO:0000256" key="3">
    <source>
        <dbReference type="ARBA" id="ARBA00007992"/>
    </source>
</evidence>
<evidence type="ECO:0000256" key="2">
    <source>
        <dbReference type="ARBA" id="ARBA00005179"/>
    </source>
</evidence>
<feature type="domain" description="FAD-binding" evidence="8">
    <location>
        <begin position="30"/>
        <end position="374"/>
    </location>
</feature>
<evidence type="ECO:0000256" key="5">
    <source>
        <dbReference type="ARBA" id="ARBA00022827"/>
    </source>
</evidence>
<evidence type="ECO:0000313" key="9">
    <source>
        <dbReference type="EMBL" id="KAH6652633.1"/>
    </source>
</evidence>
<dbReference type="Proteomes" id="UP000758603">
    <property type="component" value="Unassembled WGS sequence"/>
</dbReference>
<dbReference type="Pfam" id="PF01494">
    <property type="entry name" value="FAD_binding_3"/>
    <property type="match status" value="1"/>
</dbReference>
<comment type="cofactor">
    <cofactor evidence="1">
        <name>FAD</name>
        <dbReference type="ChEBI" id="CHEBI:57692"/>
    </cofactor>
</comment>
<comment type="pathway">
    <text evidence="2">Secondary metabolite biosynthesis.</text>
</comment>
<name>A0A9P8UIH1_9PEZI</name>
<dbReference type="PANTHER" id="PTHR13789:SF315">
    <property type="entry name" value="FAD-DEPENDENT MONOOXYGENASE MDPD"/>
    <property type="match status" value="1"/>
</dbReference>
<dbReference type="GeneID" id="70138090"/>
<protein>
    <recommendedName>
        <fullName evidence="8">FAD-binding domain-containing protein</fullName>
    </recommendedName>
</protein>
<comment type="similarity">
    <text evidence="3">Belongs to the paxM FAD-dependent monooxygenase family.</text>
</comment>
<keyword evidence="5" id="KW-0274">FAD</keyword>
<evidence type="ECO:0000313" key="10">
    <source>
        <dbReference type="Proteomes" id="UP000758603"/>
    </source>
</evidence>
<accession>A0A9P8UIH1</accession>
<keyword evidence="7" id="KW-0503">Monooxygenase</keyword>
<dbReference type="PRINTS" id="PR00420">
    <property type="entry name" value="RNGMNOXGNASE"/>
</dbReference>
<evidence type="ECO:0000256" key="7">
    <source>
        <dbReference type="ARBA" id="ARBA00023033"/>
    </source>
</evidence>
<dbReference type="SUPFAM" id="SSF51905">
    <property type="entry name" value="FAD/NAD(P)-binding domain"/>
    <property type="match status" value="1"/>
</dbReference>
<sequence length="493" mass="54830">MDASTTLAVDPQTANVIVDHVLRYAPTGINVKIIGAGVGGLLSALECWRKGHDVEVLERAPALSHIGDTITPGPSGIVVFKHYPTMLEEYTKLSVKAKLYAYSLEGQAVGRPQEFEWNQQDVAEHVAHPIHVPMAISRSDLVEILYDQCQRLGIPVRWGVSIKDYEEDSHLQAGIAVSGDERFSADVVVAADGLGSKSHKLILGENVRAVPTGYTIYRAALWTRDLKNAPLLQEAVRDGQAAVTRFYLGHNIHIVFVISTRFIALNITLPDVDQGPIVESWSSTITREEMMARIPNIESLDPYIVEAIRCFPQNSIVAWRLCMRDPQRTWTSQAGHVVQVGDSAHSYVPTSGSGGTMAMEDAITLAECLRLAGRDHVGIATKTYQLLRQPRTQLTQLMGLRNRAVWHTASALQAMELRKLTVFGKWVWIHDAEKYAKLNFHKARAHLETGAEFQNTNLPPGYRYEPWTIQKEVEREKNGVKSDLTSNGDWSLV</sequence>
<dbReference type="RefSeq" id="XP_045956910.1">
    <property type="nucleotide sequence ID" value="XM_046109199.1"/>
</dbReference>
<dbReference type="InterPro" id="IPR050493">
    <property type="entry name" value="FAD-dep_Monooxygenase_BioMet"/>
</dbReference>
<dbReference type="PANTHER" id="PTHR13789">
    <property type="entry name" value="MONOOXYGENASE"/>
    <property type="match status" value="1"/>
</dbReference>
<evidence type="ECO:0000256" key="4">
    <source>
        <dbReference type="ARBA" id="ARBA00022630"/>
    </source>
</evidence>
<keyword evidence="10" id="KW-1185">Reference proteome</keyword>
<evidence type="ECO:0000259" key="8">
    <source>
        <dbReference type="Pfam" id="PF01494"/>
    </source>
</evidence>
<keyword evidence="4" id="KW-0285">Flavoprotein</keyword>
<dbReference type="InterPro" id="IPR002938">
    <property type="entry name" value="FAD-bd"/>
</dbReference>
<evidence type="ECO:0000256" key="6">
    <source>
        <dbReference type="ARBA" id="ARBA00023002"/>
    </source>
</evidence>
<comment type="caution">
    <text evidence="9">The sequence shown here is derived from an EMBL/GenBank/DDBJ whole genome shotgun (WGS) entry which is preliminary data.</text>
</comment>
<gene>
    <name evidence="9" type="ORF">BKA67DRAFT_691983</name>
</gene>
<keyword evidence="6" id="KW-0560">Oxidoreductase</keyword>
<reference evidence="9" key="1">
    <citation type="journal article" date="2021" name="Nat. Commun.">
        <title>Genetic determinants of endophytism in the Arabidopsis root mycobiome.</title>
        <authorList>
            <person name="Mesny F."/>
            <person name="Miyauchi S."/>
            <person name="Thiergart T."/>
            <person name="Pickel B."/>
            <person name="Atanasova L."/>
            <person name="Karlsson M."/>
            <person name="Huettel B."/>
            <person name="Barry K.W."/>
            <person name="Haridas S."/>
            <person name="Chen C."/>
            <person name="Bauer D."/>
            <person name="Andreopoulos W."/>
            <person name="Pangilinan J."/>
            <person name="LaButti K."/>
            <person name="Riley R."/>
            <person name="Lipzen A."/>
            <person name="Clum A."/>
            <person name="Drula E."/>
            <person name="Henrissat B."/>
            <person name="Kohler A."/>
            <person name="Grigoriev I.V."/>
            <person name="Martin F.M."/>
            <person name="Hacquard S."/>
        </authorList>
    </citation>
    <scope>NUCLEOTIDE SEQUENCE</scope>
    <source>
        <strain evidence="9">MPI-SDFR-AT-0073</strain>
    </source>
</reference>
<dbReference type="AlphaFoldDB" id="A0A9P8UIH1"/>
<dbReference type="GO" id="GO:0004497">
    <property type="term" value="F:monooxygenase activity"/>
    <property type="evidence" value="ECO:0007669"/>
    <property type="project" value="UniProtKB-KW"/>
</dbReference>
<dbReference type="OrthoDB" id="16820at2759"/>
<proteinExistence type="inferred from homology"/>
<dbReference type="InterPro" id="IPR036188">
    <property type="entry name" value="FAD/NAD-bd_sf"/>
</dbReference>
<dbReference type="GO" id="GO:0071949">
    <property type="term" value="F:FAD binding"/>
    <property type="evidence" value="ECO:0007669"/>
    <property type="project" value="InterPro"/>
</dbReference>
<dbReference type="Gene3D" id="3.50.50.60">
    <property type="entry name" value="FAD/NAD(P)-binding domain"/>
    <property type="match status" value="1"/>
</dbReference>